<evidence type="ECO:0000313" key="1">
    <source>
        <dbReference type="EMBL" id="MPM42835.1"/>
    </source>
</evidence>
<accession>A0A644ZPM1</accession>
<dbReference type="AntiFam" id="ANF00234">
    <property type="entry name" value="Shadow ORF (opposite dnaE1)"/>
</dbReference>
<comment type="caution">
    <text evidence="1">The sequence shown here is derived from an EMBL/GenBank/DDBJ whole genome shotgun (WGS) entry which is preliminary data.</text>
</comment>
<dbReference type="EMBL" id="VSSQ01009876">
    <property type="protein sequence ID" value="MPM42835.1"/>
    <property type="molecule type" value="Genomic_DNA"/>
</dbReference>
<dbReference type="AlphaFoldDB" id="A0A644ZPM1"/>
<organism evidence="1">
    <name type="scientific">bioreactor metagenome</name>
    <dbReference type="NCBI Taxonomy" id="1076179"/>
    <lineage>
        <taxon>unclassified sequences</taxon>
        <taxon>metagenomes</taxon>
        <taxon>ecological metagenomes</taxon>
    </lineage>
</organism>
<name>A0A644ZPM1_9ZZZZ</name>
<reference evidence="1" key="1">
    <citation type="submission" date="2019-08" db="EMBL/GenBank/DDBJ databases">
        <authorList>
            <person name="Kucharzyk K."/>
            <person name="Murdoch R.W."/>
            <person name="Higgins S."/>
            <person name="Loffler F."/>
        </authorList>
    </citation>
    <scope>NUCLEOTIDE SEQUENCE</scope>
</reference>
<proteinExistence type="predicted"/>
<dbReference type="AntiFam" id="ANF00080">
    <property type="entry name" value="Shadow ORF (opposite dnaE)"/>
</dbReference>
<sequence length="522" mass="57972">MDEILALLGHYVVLLLGHGAAHKVAPAVGVARKRADDFHDLLLIHHAAVGRAQNGLEQRVRVDHARGVVLALDVARNLLHRAGAVEGNARDKVLKAVGFELAKELPHAAGFQLKHPVGIPGGDHAVNGGVVERQSLQIGHLLSVLGNKAQRIANHRERPQAQKVHLEQAELFQRGHWKLRCDNRVVELERHNLGNRHAGDYNARRVGRAVAGKTFQLERKVNNLLCGFVALVVRLEFGRNGEGAFERHVQLGGYHFGEAVHVRIRHAEHAPNVTYDRARGHCSKRDDLADVACAVFCTDVVYNFLPALIAEVDIEVRHADALGVKEALEQEIIFERIDVRNVQTVRNKAARAAAAPGADHDAVHFGKMDEIPNDEEVVHKPHLLDHAKLIFEPFADGIIRLREFFCQPIGGQLAEIRGVWHAVRCGELGEPALAELDFQIAFFNDFRRGFQRFRIVRQSTEHLLRRLEVELVALHAHAVGLVYKPLGLDAEQNILRFRVVRGNIVHVVGGDALCADIARNLP</sequence>
<gene>
    <name evidence="1" type="ORF">SDC9_89507</name>
</gene>
<protein>
    <submittedName>
        <fullName evidence="1">Uncharacterized protein</fullName>
    </submittedName>
</protein>